<feature type="transmembrane region" description="Helical" evidence="1">
    <location>
        <begin position="30"/>
        <end position="49"/>
    </location>
</feature>
<evidence type="ECO:0000313" key="2">
    <source>
        <dbReference type="EMBL" id="KAJ8511763.1"/>
    </source>
</evidence>
<organism evidence="2 3">
    <name type="scientific">Ensete ventricosum</name>
    <name type="common">Abyssinian banana</name>
    <name type="synonym">Musa ensete</name>
    <dbReference type="NCBI Taxonomy" id="4639"/>
    <lineage>
        <taxon>Eukaryota</taxon>
        <taxon>Viridiplantae</taxon>
        <taxon>Streptophyta</taxon>
        <taxon>Embryophyta</taxon>
        <taxon>Tracheophyta</taxon>
        <taxon>Spermatophyta</taxon>
        <taxon>Magnoliopsida</taxon>
        <taxon>Liliopsida</taxon>
        <taxon>Zingiberales</taxon>
        <taxon>Musaceae</taxon>
        <taxon>Ensete</taxon>
    </lineage>
</organism>
<sequence length="91" mass="9865">MGSPPSILMDMERSCFPLCSVNSMSNPSNILAVIAFICITAISFPRHILGPAWNTGYWNALLAWNTPISSHLSGLYSPQSFPHMTSALPIA</sequence>
<dbReference type="EMBL" id="JAQQAF010000001">
    <property type="protein sequence ID" value="KAJ8511763.1"/>
    <property type="molecule type" value="Genomic_DNA"/>
</dbReference>
<evidence type="ECO:0000313" key="3">
    <source>
        <dbReference type="Proteomes" id="UP001222027"/>
    </source>
</evidence>
<proteinExistence type="predicted"/>
<keyword evidence="1" id="KW-0472">Membrane</keyword>
<gene>
    <name evidence="2" type="ORF">OPV22_002197</name>
</gene>
<dbReference type="Proteomes" id="UP001222027">
    <property type="component" value="Unassembled WGS sequence"/>
</dbReference>
<dbReference type="AlphaFoldDB" id="A0AAV8RX94"/>
<accession>A0AAV8RX94</accession>
<keyword evidence="1" id="KW-0812">Transmembrane</keyword>
<reference evidence="2 3" key="1">
    <citation type="submission" date="2022-12" db="EMBL/GenBank/DDBJ databases">
        <title>Chromosome-scale assembly of the Ensete ventricosum genome.</title>
        <authorList>
            <person name="Dussert Y."/>
            <person name="Stocks J."/>
            <person name="Wendawek A."/>
            <person name="Woldeyes F."/>
            <person name="Nichols R.A."/>
            <person name="Borrell J.S."/>
        </authorList>
    </citation>
    <scope>NUCLEOTIDE SEQUENCE [LARGE SCALE GENOMIC DNA]</scope>
    <source>
        <strain evidence="3">cv. Maze</strain>
        <tissue evidence="2">Seeds</tissue>
    </source>
</reference>
<keyword evidence="1" id="KW-1133">Transmembrane helix</keyword>
<evidence type="ECO:0000256" key="1">
    <source>
        <dbReference type="SAM" id="Phobius"/>
    </source>
</evidence>
<protein>
    <submittedName>
        <fullName evidence="2">Uncharacterized protein</fullName>
    </submittedName>
</protein>
<keyword evidence="3" id="KW-1185">Reference proteome</keyword>
<name>A0AAV8RX94_ENSVE</name>
<comment type="caution">
    <text evidence="2">The sequence shown here is derived from an EMBL/GenBank/DDBJ whole genome shotgun (WGS) entry which is preliminary data.</text>
</comment>